<dbReference type="RefSeq" id="WP_058285605.1">
    <property type="nucleotide sequence ID" value="NZ_CYSR01000018.1"/>
</dbReference>
<dbReference type="GO" id="GO:0042597">
    <property type="term" value="C:periplasmic space"/>
    <property type="evidence" value="ECO:0007669"/>
    <property type="project" value="TreeGrafter"/>
</dbReference>
<organism evidence="7 8">
    <name type="scientific">Leisingera aquaemixtae</name>
    <dbReference type="NCBI Taxonomy" id="1396826"/>
    <lineage>
        <taxon>Bacteria</taxon>
        <taxon>Pseudomonadati</taxon>
        <taxon>Pseudomonadota</taxon>
        <taxon>Alphaproteobacteria</taxon>
        <taxon>Rhodobacterales</taxon>
        <taxon>Roseobacteraceae</taxon>
        <taxon>Leisingera</taxon>
    </lineage>
</organism>
<dbReference type="Proteomes" id="UP000051326">
    <property type="component" value="Unassembled WGS sequence"/>
</dbReference>
<protein>
    <submittedName>
        <fullName evidence="7">Periplasmic pH-dependent serine endoprotease DegQ</fullName>
        <ecNumber evidence="7">3.4.21.107</ecNumber>
    </submittedName>
</protein>
<feature type="domain" description="PDZ" evidence="6">
    <location>
        <begin position="378"/>
        <end position="454"/>
    </location>
</feature>
<dbReference type="InterPro" id="IPR036034">
    <property type="entry name" value="PDZ_sf"/>
</dbReference>
<dbReference type="Gene3D" id="2.40.10.120">
    <property type="match status" value="1"/>
</dbReference>
<dbReference type="AlphaFoldDB" id="A0A0P1H8J3"/>
<dbReference type="Pfam" id="PF13180">
    <property type="entry name" value="PDZ_2"/>
    <property type="match status" value="1"/>
</dbReference>
<evidence type="ECO:0000313" key="7">
    <source>
        <dbReference type="EMBL" id="CUH99456.1"/>
    </source>
</evidence>
<reference evidence="7 8" key="1">
    <citation type="submission" date="2015-09" db="EMBL/GenBank/DDBJ databases">
        <authorList>
            <consortium name="Swine Surveillance"/>
        </authorList>
    </citation>
    <scope>NUCLEOTIDE SEQUENCE [LARGE SCALE GENOMIC DNA]</scope>
    <source>
        <strain evidence="7 8">CECT 8399</strain>
    </source>
</reference>
<evidence type="ECO:0000259" key="6">
    <source>
        <dbReference type="PROSITE" id="PS50106"/>
    </source>
</evidence>
<dbReference type="STRING" id="1396826.PHA8399_01577"/>
<sequence length="463" mass="48632">MIRPALTALAIVLALPAAAETRVPQSQAEIALGFAPLVKEAAPAVVNIYAKVVRQVQQRRRSPFMNDPFFDDFFRGFAEPQPRVENSLGSGVILSADGIVVSNYHVVGSATEIRVVTADRREYNARVILGDKASDLAILQLEEAEGLPHLDLRNSDEVQVGELALAIGNPFGVGQTVSSGIISGLARTGMGAGDGFGYYIQTDAPINPGNSGGALIDVNGDLIGINTRILSRSGGSNGIGFAIPANLVKEFVAQARSGAEEFQRPWAGMAGQPVDADLAASLGMDLPEGMVVSDLHAESPFAKAGFRAGDVITHVDGEVVNSPSEMVFRMSVAGLGDMSVITRLRGGAREEIEVPMIVAPDQPPANPVQLDEKTALPGLTVARVNPQVIARLGLPLSAEGVVVTDPGPYAGRGGVQAGDQLLAVNGQAVASTDDVYAILAGSGRWIQLDLNRHGRRMALRFRL</sequence>
<dbReference type="GO" id="GO:0006515">
    <property type="term" value="P:protein quality control for misfolded or incompletely synthesized proteins"/>
    <property type="evidence" value="ECO:0007669"/>
    <property type="project" value="TreeGrafter"/>
</dbReference>
<evidence type="ECO:0000256" key="4">
    <source>
        <dbReference type="ARBA" id="ARBA00022825"/>
    </source>
</evidence>
<proteinExistence type="inferred from homology"/>
<dbReference type="SUPFAM" id="SSF50494">
    <property type="entry name" value="Trypsin-like serine proteases"/>
    <property type="match status" value="1"/>
</dbReference>
<dbReference type="Pfam" id="PF17820">
    <property type="entry name" value="PDZ_6"/>
    <property type="match status" value="1"/>
</dbReference>
<dbReference type="EMBL" id="CYSR01000018">
    <property type="protein sequence ID" value="CUH99456.1"/>
    <property type="molecule type" value="Genomic_DNA"/>
</dbReference>
<evidence type="ECO:0000256" key="3">
    <source>
        <dbReference type="ARBA" id="ARBA00022801"/>
    </source>
</evidence>
<dbReference type="Pfam" id="PF13365">
    <property type="entry name" value="Trypsin_2"/>
    <property type="match status" value="1"/>
</dbReference>
<dbReference type="InterPro" id="IPR001478">
    <property type="entry name" value="PDZ"/>
</dbReference>
<dbReference type="InterPro" id="IPR009003">
    <property type="entry name" value="Peptidase_S1_PA"/>
</dbReference>
<gene>
    <name evidence="7" type="primary">degQ</name>
    <name evidence="7" type="ORF">PHA8399_01577</name>
</gene>
<dbReference type="PRINTS" id="PR00834">
    <property type="entry name" value="PROTEASES2C"/>
</dbReference>
<dbReference type="PROSITE" id="PS50106">
    <property type="entry name" value="PDZ"/>
    <property type="match status" value="1"/>
</dbReference>
<feature type="chain" id="PRO_5006064174" evidence="5">
    <location>
        <begin position="20"/>
        <end position="463"/>
    </location>
</feature>
<evidence type="ECO:0000256" key="5">
    <source>
        <dbReference type="SAM" id="SignalP"/>
    </source>
</evidence>
<dbReference type="SMART" id="SM00228">
    <property type="entry name" value="PDZ"/>
    <property type="match status" value="2"/>
</dbReference>
<name>A0A0P1H8J3_9RHOB</name>
<accession>A0A0P1H8J3</accession>
<dbReference type="SUPFAM" id="SSF50156">
    <property type="entry name" value="PDZ domain-like"/>
    <property type="match status" value="2"/>
</dbReference>
<dbReference type="PANTHER" id="PTHR22939:SF129">
    <property type="entry name" value="SERINE PROTEASE HTRA2, MITOCHONDRIAL"/>
    <property type="match status" value="1"/>
</dbReference>
<dbReference type="InterPro" id="IPR001940">
    <property type="entry name" value="Peptidase_S1C"/>
</dbReference>
<keyword evidence="3 7" id="KW-0378">Hydrolase</keyword>
<keyword evidence="5" id="KW-0732">Signal</keyword>
<evidence type="ECO:0000256" key="1">
    <source>
        <dbReference type="ARBA" id="ARBA00010541"/>
    </source>
</evidence>
<dbReference type="Gene3D" id="2.30.42.10">
    <property type="match status" value="2"/>
</dbReference>
<keyword evidence="4" id="KW-0720">Serine protease</keyword>
<keyword evidence="2 7" id="KW-0645">Protease</keyword>
<dbReference type="InterPro" id="IPR041489">
    <property type="entry name" value="PDZ_6"/>
</dbReference>
<feature type="signal peptide" evidence="5">
    <location>
        <begin position="1"/>
        <end position="19"/>
    </location>
</feature>
<comment type="similarity">
    <text evidence="1">Belongs to the peptidase S1C family.</text>
</comment>
<dbReference type="PANTHER" id="PTHR22939">
    <property type="entry name" value="SERINE PROTEASE FAMILY S1C HTRA-RELATED"/>
    <property type="match status" value="1"/>
</dbReference>
<evidence type="ECO:0000256" key="2">
    <source>
        <dbReference type="ARBA" id="ARBA00022670"/>
    </source>
</evidence>
<evidence type="ECO:0000313" key="8">
    <source>
        <dbReference type="Proteomes" id="UP000051326"/>
    </source>
</evidence>
<dbReference type="GO" id="GO:0004252">
    <property type="term" value="F:serine-type endopeptidase activity"/>
    <property type="evidence" value="ECO:0007669"/>
    <property type="project" value="InterPro"/>
</dbReference>
<dbReference type="EC" id="3.4.21.107" evidence="7"/>